<dbReference type="AlphaFoldDB" id="A0A2J6Q4K8"/>
<name>A0A2J6Q4K8_9HELO</name>
<organism evidence="3 4">
    <name type="scientific">Hyaloscypha hepaticicola</name>
    <dbReference type="NCBI Taxonomy" id="2082293"/>
    <lineage>
        <taxon>Eukaryota</taxon>
        <taxon>Fungi</taxon>
        <taxon>Dikarya</taxon>
        <taxon>Ascomycota</taxon>
        <taxon>Pezizomycotina</taxon>
        <taxon>Leotiomycetes</taxon>
        <taxon>Helotiales</taxon>
        <taxon>Hyaloscyphaceae</taxon>
        <taxon>Hyaloscypha</taxon>
    </lineage>
</organism>
<gene>
    <name evidence="3" type="ORF">NA56DRAFT_134958</name>
</gene>
<dbReference type="Proteomes" id="UP000235672">
    <property type="component" value="Unassembled WGS sequence"/>
</dbReference>
<protein>
    <submittedName>
        <fullName evidence="3">Uncharacterized protein</fullName>
    </submittedName>
</protein>
<evidence type="ECO:0000256" key="1">
    <source>
        <dbReference type="SAM" id="MobiDB-lite"/>
    </source>
</evidence>
<keyword evidence="2" id="KW-1133">Transmembrane helix</keyword>
<keyword evidence="4" id="KW-1185">Reference proteome</keyword>
<evidence type="ECO:0000256" key="2">
    <source>
        <dbReference type="SAM" id="Phobius"/>
    </source>
</evidence>
<accession>A0A2J6Q4K8</accession>
<feature type="region of interest" description="Disordered" evidence="1">
    <location>
        <begin position="87"/>
        <end position="106"/>
    </location>
</feature>
<keyword evidence="2" id="KW-0812">Transmembrane</keyword>
<evidence type="ECO:0000313" key="4">
    <source>
        <dbReference type="Proteomes" id="UP000235672"/>
    </source>
</evidence>
<keyword evidence="2" id="KW-0472">Membrane</keyword>
<dbReference type="EMBL" id="KZ613482">
    <property type="protein sequence ID" value="PMD21228.1"/>
    <property type="molecule type" value="Genomic_DNA"/>
</dbReference>
<proteinExistence type="predicted"/>
<sequence length="147" mass="16140">MLSKNHHKRYLPSSFHGVNMKTRLCPCSLWVLTSWLAVLFYSFFGSIKQMGIECNMVSRLRLKVSVLGEGGSGGKIALKEDGLQYGKGRKNLRSHEHPPDSAAVKSRNLRSAQAQIALGSPSAQLTRLSNLNNLSTLGSSPEQAWLS</sequence>
<reference evidence="3 4" key="1">
    <citation type="submission" date="2016-05" db="EMBL/GenBank/DDBJ databases">
        <title>A degradative enzymes factory behind the ericoid mycorrhizal symbiosis.</title>
        <authorList>
            <consortium name="DOE Joint Genome Institute"/>
            <person name="Martino E."/>
            <person name="Morin E."/>
            <person name="Grelet G."/>
            <person name="Kuo A."/>
            <person name="Kohler A."/>
            <person name="Daghino S."/>
            <person name="Barry K."/>
            <person name="Choi C."/>
            <person name="Cichocki N."/>
            <person name="Clum A."/>
            <person name="Copeland A."/>
            <person name="Hainaut M."/>
            <person name="Haridas S."/>
            <person name="Labutti K."/>
            <person name="Lindquist E."/>
            <person name="Lipzen A."/>
            <person name="Khouja H.-R."/>
            <person name="Murat C."/>
            <person name="Ohm R."/>
            <person name="Olson A."/>
            <person name="Spatafora J."/>
            <person name="Veneault-Fourrey C."/>
            <person name="Henrissat B."/>
            <person name="Grigoriev I."/>
            <person name="Martin F."/>
            <person name="Perotto S."/>
        </authorList>
    </citation>
    <scope>NUCLEOTIDE SEQUENCE [LARGE SCALE GENOMIC DNA]</scope>
    <source>
        <strain evidence="3 4">UAMH 7357</strain>
    </source>
</reference>
<feature type="transmembrane region" description="Helical" evidence="2">
    <location>
        <begin position="24"/>
        <end position="44"/>
    </location>
</feature>
<evidence type="ECO:0000313" key="3">
    <source>
        <dbReference type="EMBL" id="PMD21228.1"/>
    </source>
</evidence>